<evidence type="ECO:0000259" key="3">
    <source>
        <dbReference type="Pfam" id="PF06056"/>
    </source>
</evidence>
<dbReference type="InterPro" id="IPR010332">
    <property type="entry name" value="ATPase_terminase-su_N"/>
</dbReference>
<evidence type="ECO:0000313" key="6">
    <source>
        <dbReference type="Proteomes" id="UP000029553"/>
    </source>
</evidence>
<evidence type="ECO:0000256" key="1">
    <source>
        <dbReference type="ARBA" id="ARBA00022612"/>
    </source>
</evidence>
<protein>
    <submittedName>
        <fullName evidence="5">Terminase</fullName>
    </submittedName>
</protein>
<comment type="caution">
    <text evidence="5">The sequence shown here is derived from an EMBL/GenBank/DDBJ whole genome shotgun (WGS) entry which is preliminary data.</text>
</comment>
<feature type="region of interest" description="Disordered" evidence="2">
    <location>
        <begin position="145"/>
        <end position="176"/>
    </location>
</feature>
<dbReference type="AlphaFoldDB" id="A0A096FN25"/>
<dbReference type="InterPro" id="IPR035421">
    <property type="entry name" value="Terminase_6C"/>
</dbReference>
<feature type="domain" description="Terminase ATPase subunit N-terminal" evidence="3">
    <location>
        <begin position="58"/>
        <end position="114"/>
    </location>
</feature>
<dbReference type="Pfam" id="PF17289">
    <property type="entry name" value="Terminase_6C"/>
    <property type="match status" value="1"/>
</dbReference>
<reference evidence="5 6" key="1">
    <citation type="submission" date="2013-09" db="EMBL/GenBank/DDBJ databases">
        <title>High correlation between genotypes and phenotypes of environmental bacteria Comamonas testosteroni strains.</title>
        <authorList>
            <person name="Liu L."/>
            <person name="Zhu W."/>
            <person name="Xia X."/>
            <person name="Xu B."/>
            <person name="Luo M."/>
            <person name="Wang G."/>
        </authorList>
    </citation>
    <scope>NUCLEOTIDE SEQUENCE [LARGE SCALE GENOMIC DNA]</scope>
    <source>
        <strain evidence="5 6">JL40</strain>
    </source>
</reference>
<sequence length="632" mass="71403">MARKKPTGDDCAPFAAGEQPQAKAAKKKDADFGALVLAQAQEQGSAMQAAVLANSSQPKQVARYLYWQGWRPKLIAEKLGVPATTLYGWRDAEEWDKFTPLDRVNGALELRMVQLIMKDEKTGGDFKEIDLLGRQLERTARVERYQETGKEGDLNPNIARRNAAPKRKPKRNEFTPEQTEQLLEIFHAGNFGYQNRWFEAQKERTRILLKSRQIGATFYFAREALIRAVTEGRNQIFLSASKAQAHQFKNYMVAFANDVGVELGGDPMVLWNGAELHFLGTNAKTAQGRSGDFYFDEFFWTGNFKELNKVASAMATHKHWRKTYFSTPSAKSHEAYSFWTGEDRNRGRDKAKHVQIDLSHKALANGLRCADGRFRHIVTIDDALRLGCNLFDLAELLEEYPDDEFSNLFRCEFIDDSNSQFTLQMMQACMVDSWETWADDFKPLAMRPFAWQPVWVGYDPSFTGDTAALVVIAPPKVPGGKFRLLHRQQFRGADFEAQAEYIRSITVQYNVTFMGIDTTGLGQGVYQNVIKFYPQARAYHYDLALKARLVLKAKQVISKGRLEMDADCTDVAAAFMAIKKVLTPSQRHVTYQSGRSDDIGHADLAWAVMHALDNESLAGDVHGGSSSVEVYE</sequence>
<organism evidence="5 6">
    <name type="scientific">Comamonas testosteroni</name>
    <name type="common">Pseudomonas testosteroni</name>
    <dbReference type="NCBI Taxonomy" id="285"/>
    <lineage>
        <taxon>Bacteria</taxon>
        <taxon>Pseudomonadati</taxon>
        <taxon>Pseudomonadota</taxon>
        <taxon>Betaproteobacteria</taxon>
        <taxon>Burkholderiales</taxon>
        <taxon>Comamonadaceae</taxon>
        <taxon>Comamonas</taxon>
    </lineage>
</organism>
<evidence type="ECO:0000256" key="2">
    <source>
        <dbReference type="SAM" id="MobiDB-lite"/>
    </source>
</evidence>
<dbReference type="Gene3D" id="3.40.50.300">
    <property type="entry name" value="P-loop containing nucleotide triphosphate hydrolases"/>
    <property type="match status" value="1"/>
</dbReference>
<keyword evidence="1" id="KW-1188">Viral release from host cell</keyword>
<dbReference type="Gene3D" id="3.30.420.240">
    <property type="match status" value="1"/>
</dbReference>
<dbReference type="EMBL" id="AWOR01000021">
    <property type="protein sequence ID" value="KGH31319.1"/>
    <property type="molecule type" value="Genomic_DNA"/>
</dbReference>
<dbReference type="Pfam" id="PF03237">
    <property type="entry name" value="Terminase_6N"/>
    <property type="match status" value="1"/>
</dbReference>
<feature type="region of interest" description="Disordered" evidence="2">
    <location>
        <begin position="1"/>
        <end position="25"/>
    </location>
</feature>
<proteinExistence type="predicted"/>
<feature type="domain" description="Terminase large subunit gp17-like C-terminal" evidence="4">
    <location>
        <begin position="456"/>
        <end position="614"/>
    </location>
</feature>
<accession>A0A096FN25</accession>
<evidence type="ECO:0000259" key="4">
    <source>
        <dbReference type="Pfam" id="PF17289"/>
    </source>
</evidence>
<gene>
    <name evidence="5" type="ORF">P353_05400</name>
</gene>
<dbReference type="Proteomes" id="UP000029553">
    <property type="component" value="Unassembled WGS sequence"/>
</dbReference>
<dbReference type="Pfam" id="PF06056">
    <property type="entry name" value="Terminase_5"/>
    <property type="match status" value="1"/>
</dbReference>
<name>A0A096FN25_COMTE</name>
<evidence type="ECO:0000313" key="5">
    <source>
        <dbReference type="EMBL" id="KGH31319.1"/>
    </source>
</evidence>
<dbReference type="InterPro" id="IPR027417">
    <property type="entry name" value="P-loop_NTPase"/>
</dbReference>